<reference evidence="8" key="3">
    <citation type="submission" date="2025-09" db="UniProtKB">
        <authorList>
            <consortium name="Ensembl"/>
        </authorList>
    </citation>
    <scope>IDENTIFICATION</scope>
</reference>
<gene>
    <name evidence="8" type="primary">LOC100464627</name>
</gene>
<keyword evidence="9" id="KW-1185">Reference proteome</keyword>
<evidence type="ECO:0000256" key="6">
    <source>
        <dbReference type="SAM" id="MobiDB-lite"/>
    </source>
</evidence>
<dbReference type="InterPro" id="IPR001254">
    <property type="entry name" value="Trypsin_dom"/>
</dbReference>
<dbReference type="PRINTS" id="PR00722">
    <property type="entry name" value="CHYMOTRYPSIN"/>
</dbReference>
<reference evidence="8 9" key="1">
    <citation type="journal article" date="2010" name="Nature">
        <title>The sequence and de novo assembly of the giant panda genome.</title>
        <authorList>
            <person name="Li R."/>
            <person name="Fan W."/>
            <person name="Tian G."/>
            <person name="Zhu H."/>
            <person name="He L."/>
            <person name="Cai J."/>
            <person name="Huang Q."/>
            <person name="Cai Q."/>
            <person name="Li B."/>
            <person name="Bai Y."/>
            <person name="Zhang Z."/>
            <person name="Zhang Y."/>
            <person name="Wang W."/>
            <person name="Li J."/>
            <person name="Wei F."/>
            <person name="Li H."/>
            <person name="Jian M."/>
            <person name="Li J."/>
            <person name="Zhang Z."/>
            <person name="Nielsen R."/>
            <person name="Li D."/>
            <person name="Gu W."/>
            <person name="Yang Z."/>
            <person name="Xuan Z."/>
            <person name="Ryder O.A."/>
            <person name="Leung F.C."/>
            <person name="Zhou Y."/>
            <person name="Cao J."/>
            <person name="Sun X."/>
            <person name="Fu Y."/>
            <person name="Fang X."/>
            <person name="Guo X."/>
            <person name="Wang B."/>
            <person name="Hou R."/>
            <person name="Shen F."/>
            <person name="Mu B."/>
            <person name="Ni P."/>
            <person name="Lin R."/>
            <person name="Qian W."/>
            <person name="Wang G."/>
            <person name="Yu C."/>
            <person name="Nie W."/>
            <person name="Wang J."/>
            <person name="Wu Z."/>
            <person name="Liang H."/>
            <person name="Min J."/>
            <person name="Wu Q."/>
            <person name="Cheng S."/>
            <person name="Ruan J."/>
            <person name="Wang M."/>
            <person name="Shi Z."/>
            <person name="Wen M."/>
            <person name="Liu B."/>
            <person name="Ren X."/>
            <person name="Zheng H."/>
            <person name="Dong D."/>
            <person name="Cook K."/>
            <person name="Shan G."/>
            <person name="Zhang H."/>
            <person name="Kosiol C."/>
            <person name="Xie X."/>
            <person name="Lu Z."/>
            <person name="Zheng H."/>
            <person name="Li Y."/>
            <person name="Steiner C.C."/>
            <person name="Lam T.T."/>
            <person name="Lin S."/>
            <person name="Zhang Q."/>
            <person name="Li G."/>
            <person name="Tian J."/>
            <person name="Gong T."/>
            <person name="Liu H."/>
            <person name="Zhang D."/>
            <person name="Fang L."/>
            <person name="Ye C."/>
            <person name="Zhang J."/>
            <person name="Hu W."/>
            <person name="Xu A."/>
            <person name="Ren Y."/>
            <person name="Zhang G."/>
            <person name="Bruford M.W."/>
            <person name="Li Q."/>
            <person name="Ma L."/>
            <person name="Guo Y."/>
            <person name="An N."/>
            <person name="Hu Y."/>
            <person name="Zheng Y."/>
            <person name="Shi Y."/>
            <person name="Li Z."/>
            <person name="Liu Q."/>
            <person name="Chen Y."/>
            <person name="Zhao J."/>
            <person name="Qu N."/>
            <person name="Zhao S."/>
            <person name="Tian F."/>
            <person name="Wang X."/>
            <person name="Wang H."/>
            <person name="Xu L."/>
            <person name="Liu X."/>
            <person name="Vinar T."/>
            <person name="Wang Y."/>
            <person name="Lam T.W."/>
            <person name="Yiu S.M."/>
            <person name="Liu S."/>
            <person name="Zhang H."/>
            <person name="Li D."/>
            <person name="Huang Y."/>
            <person name="Wang X."/>
            <person name="Yang G."/>
            <person name="Jiang Z."/>
            <person name="Wang J."/>
            <person name="Qin N."/>
            <person name="Li L."/>
            <person name="Li J."/>
            <person name="Bolund L."/>
            <person name="Kristiansen K."/>
            <person name="Wong G.K."/>
            <person name="Olson M."/>
            <person name="Zhang X."/>
            <person name="Li S."/>
            <person name="Yang H."/>
            <person name="Wang J."/>
            <person name="Wang J."/>
        </authorList>
    </citation>
    <scope>NUCLEOTIDE SEQUENCE [LARGE SCALE GENOMIC DNA]</scope>
</reference>
<feature type="compositionally biased region" description="Pro residues" evidence="6">
    <location>
        <begin position="1"/>
        <end position="13"/>
    </location>
</feature>
<dbReference type="GO" id="GO:0004252">
    <property type="term" value="F:serine-type endopeptidase activity"/>
    <property type="evidence" value="ECO:0007669"/>
    <property type="project" value="UniProtKB-EC"/>
</dbReference>
<organism evidence="8 9">
    <name type="scientific">Ailuropoda melanoleuca</name>
    <name type="common">Giant panda</name>
    <dbReference type="NCBI Taxonomy" id="9646"/>
    <lineage>
        <taxon>Eukaryota</taxon>
        <taxon>Metazoa</taxon>
        <taxon>Chordata</taxon>
        <taxon>Craniata</taxon>
        <taxon>Vertebrata</taxon>
        <taxon>Euteleostomi</taxon>
        <taxon>Mammalia</taxon>
        <taxon>Eutheria</taxon>
        <taxon>Laurasiatheria</taxon>
        <taxon>Carnivora</taxon>
        <taxon>Caniformia</taxon>
        <taxon>Ursidae</taxon>
        <taxon>Ailuropoda</taxon>
    </lineage>
</organism>
<comment type="subunit">
    <text evidence="1">Homotetramer.</text>
</comment>
<evidence type="ECO:0000259" key="7">
    <source>
        <dbReference type="PROSITE" id="PS50240"/>
    </source>
</evidence>
<dbReference type="AlphaFoldDB" id="A0A7N5JF04"/>
<comment type="catalytic activity">
    <reaction evidence="3">
        <text>Preferential cleavage: Arg-|-Xaa, Lys-|-Xaa, but with more restricted specificity than trypsin.</text>
        <dbReference type="EC" id="3.4.21.59"/>
    </reaction>
</comment>
<dbReference type="PANTHER" id="PTHR24253:SF24">
    <property type="entry name" value="PEPTIDASE S1 DOMAIN-CONTAINING PROTEIN"/>
    <property type="match status" value="1"/>
</dbReference>
<keyword evidence="2" id="KW-1015">Disulfide bond</keyword>
<evidence type="ECO:0000256" key="5">
    <source>
        <dbReference type="ARBA" id="ARBA00066748"/>
    </source>
</evidence>
<accession>A0A7N5JF04</accession>
<protein>
    <recommendedName>
        <fullName evidence="5">tryptase</fullName>
        <ecNumber evidence="5">3.4.21.59</ecNumber>
    </recommendedName>
</protein>
<evidence type="ECO:0000256" key="1">
    <source>
        <dbReference type="ARBA" id="ARBA00011881"/>
    </source>
</evidence>
<dbReference type="SMART" id="SM00020">
    <property type="entry name" value="Tryp_SPc"/>
    <property type="match status" value="1"/>
</dbReference>
<evidence type="ECO:0000256" key="3">
    <source>
        <dbReference type="ARBA" id="ARBA00050838"/>
    </source>
</evidence>
<dbReference type="EC" id="3.4.21.59" evidence="5"/>
<sequence>MTPASPEAPPGPPGSLESPQMLISTAAPGPLTLTVESSQAAVFGTFSPQGTASGQVWTGPPGWPEGKLLGELEGSDSTLKGWRGNLALHRGGWLGAVSRERDSSFTSSPFSLVSQPGCGQRSMRIAGGLPASDKKWPWQVSLQVRDRHICGGSLIASRWVLTAAHCIIGHEEYTVRLGDTLLYSHSKTTLVVPVEDIVCHHYYDAKTLRHDIALVLLSFSVNYSSYIQPVCLPERAFHVESGTECWVAGWGQLAGGETAPVSVHLQETKQLILHYKKCNQILLTRLGSLRNLVKKGMICGYQDGKSLCKGDSGGPLVCELNATWVQVGIVSWGIGCGRKNYPGVYTEVSFYKDWVIGQLSQARSWDSAGFLPLLCLLLPLGVLVAP</sequence>
<dbReference type="SUPFAM" id="SSF50494">
    <property type="entry name" value="Trypsin-like serine proteases"/>
    <property type="match status" value="1"/>
</dbReference>
<evidence type="ECO:0000256" key="4">
    <source>
        <dbReference type="ARBA" id="ARBA00054350"/>
    </source>
</evidence>
<evidence type="ECO:0000313" key="8">
    <source>
        <dbReference type="Ensembl" id="ENSAMEP00000024530.1"/>
    </source>
</evidence>
<reference evidence="8" key="2">
    <citation type="submission" date="2025-08" db="UniProtKB">
        <authorList>
            <consortium name="Ensembl"/>
        </authorList>
    </citation>
    <scope>IDENTIFICATION</scope>
</reference>
<dbReference type="InParanoid" id="A0A7N5JF04"/>
<dbReference type="CDD" id="cd00190">
    <property type="entry name" value="Tryp_SPc"/>
    <property type="match status" value="1"/>
</dbReference>
<dbReference type="GeneTree" id="ENSGT00940000162829"/>
<dbReference type="FunFam" id="2.40.10.10:FF:000039">
    <property type="entry name" value="Brain-specific serine protease 4"/>
    <property type="match status" value="1"/>
</dbReference>
<dbReference type="InterPro" id="IPR009003">
    <property type="entry name" value="Peptidase_S1_PA"/>
</dbReference>
<proteinExistence type="predicted"/>
<dbReference type="PROSITE" id="PS00134">
    <property type="entry name" value="TRYPSIN_HIS"/>
    <property type="match status" value="1"/>
</dbReference>
<name>A0A7N5JF04_AILME</name>
<comment type="function">
    <text evidence="4">Tryptase is the major neutral protease present in mast cells and is secreted upon the coupled activation-degranulation response of this cell type.</text>
</comment>
<feature type="domain" description="Peptidase S1" evidence="7">
    <location>
        <begin position="125"/>
        <end position="360"/>
    </location>
</feature>
<dbReference type="GO" id="GO:0006508">
    <property type="term" value="P:proteolysis"/>
    <property type="evidence" value="ECO:0007669"/>
    <property type="project" value="InterPro"/>
</dbReference>
<dbReference type="InterPro" id="IPR043504">
    <property type="entry name" value="Peptidase_S1_PA_chymotrypsin"/>
</dbReference>
<evidence type="ECO:0000256" key="2">
    <source>
        <dbReference type="ARBA" id="ARBA00023157"/>
    </source>
</evidence>
<dbReference type="Gene3D" id="2.40.10.10">
    <property type="entry name" value="Trypsin-like serine proteases"/>
    <property type="match status" value="1"/>
</dbReference>
<dbReference type="InterPro" id="IPR018114">
    <property type="entry name" value="TRYPSIN_HIS"/>
</dbReference>
<dbReference type="PROSITE" id="PS50240">
    <property type="entry name" value="TRYPSIN_DOM"/>
    <property type="match status" value="1"/>
</dbReference>
<dbReference type="PANTHER" id="PTHR24253">
    <property type="entry name" value="TRANSMEMBRANE PROTEASE SERINE"/>
    <property type="match status" value="1"/>
</dbReference>
<dbReference type="InterPro" id="IPR001314">
    <property type="entry name" value="Peptidase_S1A"/>
</dbReference>
<evidence type="ECO:0000313" key="9">
    <source>
        <dbReference type="Proteomes" id="UP000008912"/>
    </source>
</evidence>
<feature type="region of interest" description="Disordered" evidence="6">
    <location>
        <begin position="1"/>
        <end position="21"/>
    </location>
</feature>
<dbReference type="Proteomes" id="UP000008912">
    <property type="component" value="Unassembled WGS sequence"/>
</dbReference>
<dbReference type="Ensembl" id="ENSAMET00000038581.1">
    <property type="protein sequence ID" value="ENSAMEP00000024530.1"/>
    <property type="gene ID" value="ENSAMEG00000031194.1"/>
</dbReference>
<dbReference type="Pfam" id="PF00089">
    <property type="entry name" value="Trypsin"/>
    <property type="match status" value="1"/>
</dbReference>